<evidence type="ECO:0008006" key="4">
    <source>
        <dbReference type="Google" id="ProtNLM"/>
    </source>
</evidence>
<dbReference type="Proteomes" id="UP000295443">
    <property type="component" value="Unassembled WGS sequence"/>
</dbReference>
<proteinExistence type="predicted"/>
<sequence>MNKTWRTAVLCVLALCGRAEAPAAEPAAAPPLKARILANEAAYIPAQCYTRTQDADGRAHNPCYACHTQPWRPNFVNDASLQLAYDFAEIPRRNRWRNLFKDRRAAIAAIPDEAVLSHIRTSNYLDARGHIIPAERLGHVEPAWDYDGNGLWQGFVPDARFAFDAEGFDRDAQGRPTGWRAFAYYPFLGTFWPTNGSTDDVLIRLAPAFRNDVKGQPDLTVYKTNLAIVEALIRERDVAIEPVDEAALGGVDLDKDGRIGTARKIAYDWAPLRKRHMWYVGQALEEQRRGRVHLAAGLYPEGTEFLHTVRYIDVDAAGENRLSARMKEVRYARKRYWATYADLQNLALKEVKEKHDFPDRLRTVRGNIEAGVSNGQGWTYAGMIEDARGELRPQTYEELAFCVGCHGGIGANRDGIFSFQRKFDATAYRAGWYHWSQRGLRGTPERLRADGEPEYAYYLRQNGAGDELRANAEVTARFFDTAGRLRPERLAALRQDIAELLYASRERALALDKAYWLIVREQSFADGRDTTIAPSGNVHEVLDEGVRTGIAKPLAGF</sequence>
<evidence type="ECO:0000313" key="2">
    <source>
        <dbReference type="EMBL" id="TCJ12264.1"/>
    </source>
</evidence>
<name>A0A4R1B2J1_9PROT</name>
<feature type="signal peptide" evidence="1">
    <location>
        <begin position="1"/>
        <end position="23"/>
    </location>
</feature>
<dbReference type="OrthoDB" id="8692at2"/>
<dbReference type="EMBL" id="SJZB01000045">
    <property type="protein sequence ID" value="TCJ12264.1"/>
    <property type="molecule type" value="Genomic_DNA"/>
</dbReference>
<comment type="caution">
    <text evidence="2">The sequence shown here is derived from an EMBL/GenBank/DDBJ whole genome shotgun (WGS) entry which is preliminary data.</text>
</comment>
<organism evidence="2 3">
    <name type="scientific">Parasulfuritortus cantonensis</name>
    <dbReference type="NCBI Taxonomy" id="2528202"/>
    <lineage>
        <taxon>Bacteria</taxon>
        <taxon>Pseudomonadati</taxon>
        <taxon>Pseudomonadota</taxon>
        <taxon>Betaproteobacteria</taxon>
        <taxon>Nitrosomonadales</taxon>
        <taxon>Thiobacillaceae</taxon>
        <taxon>Parasulfuritortus</taxon>
    </lineage>
</organism>
<keyword evidence="1" id="KW-0732">Signal</keyword>
<protein>
    <recommendedName>
        <fullName evidence="4">Lipoprotein</fullName>
    </recommendedName>
</protein>
<keyword evidence="3" id="KW-1185">Reference proteome</keyword>
<evidence type="ECO:0000313" key="3">
    <source>
        <dbReference type="Proteomes" id="UP000295443"/>
    </source>
</evidence>
<dbReference type="RefSeq" id="WP_131448276.1">
    <property type="nucleotide sequence ID" value="NZ_SJZB01000045.1"/>
</dbReference>
<gene>
    <name evidence="2" type="ORF">EZJ19_13070</name>
</gene>
<dbReference type="AlphaFoldDB" id="A0A4R1B2J1"/>
<reference evidence="2 3" key="1">
    <citation type="submission" date="2019-03" db="EMBL/GenBank/DDBJ databases">
        <title>Genome sequence of Thiobacillaceae bacterium LSR1, a sulfur-oxidizing bacterium isolated from freshwater sediment.</title>
        <authorList>
            <person name="Li S."/>
        </authorList>
    </citation>
    <scope>NUCLEOTIDE SEQUENCE [LARGE SCALE GENOMIC DNA]</scope>
    <source>
        <strain evidence="2 3">LSR1</strain>
    </source>
</reference>
<accession>A0A4R1B2J1</accession>
<evidence type="ECO:0000256" key="1">
    <source>
        <dbReference type="SAM" id="SignalP"/>
    </source>
</evidence>
<feature type="chain" id="PRO_5020506673" description="Lipoprotein" evidence="1">
    <location>
        <begin position="24"/>
        <end position="557"/>
    </location>
</feature>